<proteinExistence type="predicted"/>
<dbReference type="Proteomes" id="UP001367508">
    <property type="component" value="Unassembled WGS sequence"/>
</dbReference>
<gene>
    <name evidence="1" type="ORF">VNO77_22196</name>
</gene>
<dbReference type="AlphaFoldDB" id="A0AAN9Q7T3"/>
<protein>
    <submittedName>
        <fullName evidence="1">Uncharacterized protein</fullName>
    </submittedName>
</protein>
<accession>A0AAN9Q7T3</accession>
<evidence type="ECO:0000313" key="2">
    <source>
        <dbReference type="Proteomes" id="UP001367508"/>
    </source>
</evidence>
<name>A0AAN9Q7T3_CANGL</name>
<organism evidence="1 2">
    <name type="scientific">Canavalia gladiata</name>
    <name type="common">Sword bean</name>
    <name type="synonym">Dolichos gladiatus</name>
    <dbReference type="NCBI Taxonomy" id="3824"/>
    <lineage>
        <taxon>Eukaryota</taxon>
        <taxon>Viridiplantae</taxon>
        <taxon>Streptophyta</taxon>
        <taxon>Embryophyta</taxon>
        <taxon>Tracheophyta</taxon>
        <taxon>Spermatophyta</taxon>
        <taxon>Magnoliopsida</taxon>
        <taxon>eudicotyledons</taxon>
        <taxon>Gunneridae</taxon>
        <taxon>Pentapetalae</taxon>
        <taxon>rosids</taxon>
        <taxon>fabids</taxon>
        <taxon>Fabales</taxon>
        <taxon>Fabaceae</taxon>
        <taxon>Papilionoideae</taxon>
        <taxon>50 kb inversion clade</taxon>
        <taxon>NPAAA clade</taxon>
        <taxon>indigoferoid/millettioid clade</taxon>
        <taxon>Phaseoleae</taxon>
        <taxon>Canavalia</taxon>
    </lineage>
</organism>
<keyword evidence="2" id="KW-1185">Reference proteome</keyword>
<reference evidence="1 2" key="1">
    <citation type="submission" date="2024-01" db="EMBL/GenBank/DDBJ databases">
        <title>The genomes of 5 underutilized Papilionoideae crops provide insights into root nodulation and disease resistanc.</title>
        <authorList>
            <person name="Jiang F."/>
        </authorList>
    </citation>
    <scope>NUCLEOTIDE SEQUENCE [LARGE SCALE GENOMIC DNA]</scope>
    <source>
        <strain evidence="1">LVBAO_FW01</strain>
        <tissue evidence="1">Leaves</tissue>
    </source>
</reference>
<sequence length="97" mass="10967">MILDGLDHSMIRSRKGMYDATFSVDTIYSEVIGGVVAYIREPNHAADSIACYGQLLEHGLTCLQPDRFSGPFPFSQQNQRKKEKEHIAILEYYVAIT</sequence>
<dbReference type="EMBL" id="JAYMYQ010000005">
    <property type="protein sequence ID" value="KAK7328100.1"/>
    <property type="molecule type" value="Genomic_DNA"/>
</dbReference>
<evidence type="ECO:0000313" key="1">
    <source>
        <dbReference type="EMBL" id="KAK7328100.1"/>
    </source>
</evidence>
<comment type="caution">
    <text evidence="1">The sequence shown here is derived from an EMBL/GenBank/DDBJ whole genome shotgun (WGS) entry which is preliminary data.</text>
</comment>